<dbReference type="EMBL" id="RJJT01000008">
    <property type="protein sequence ID" value="RSB79412.1"/>
    <property type="molecule type" value="Genomic_DNA"/>
</dbReference>
<evidence type="ECO:0000313" key="2">
    <source>
        <dbReference type="Proteomes" id="UP000277279"/>
    </source>
</evidence>
<dbReference type="InterPro" id="IPR010385">
    <property type="entry name" value="DUF982"/>
</dbReference>
<gene>
    <name evidence="1" type="ORF">EFD55_13225</name>
</gene>
<dbReference type="Gene3D" id="6.10.250.730">
    <property type="match status" value="1"/>
</dbReference>
<dbReference type="AlphaFoldDB" id="A0A427N0Q4"/>
<name>A0A427N0Q4_9HYPH</name>
<dbReference type="Pfam" id="PF06169">
    <property type="entry name" value="DUF982"/>
    <property type="match status" value="1"/>
</dbReference>
<comment type="caution">
    <text evidence="1">The sequence shown here is derived from an EMBL/GenBank/DDBJ whole genome shotgun (WGS) entry which is preliminary data.</text>
</comment>
<proteinExistence type="predicted"/>
<evidence type="ECO:0000313" key="1">
    <source>
        <dbReference type="EMBL" id="RSB79412.1"/>
    </source>
</evidence>
<organism evidence="1 2">
    <name type="scientific">Rhizobium pisi</name>
    <dbReference type="NCBI Taxonomy" id="574561"/>
    <lineage>
        <taxon>Bacteria</taxon>
        <taxon>Pseudomonadati</taxon>
        <taxon>Pseudomonadota</taxon>
        <taxon>Alphaproteobacteria</taxon>
        <taxon>Hyphomicrobiales</taxon>
        <taxon>Rhizobiaceae</taxon>
        <taxon>Rhizobium/Agrobacterium group</taxon>
        <taxon>Rhizobium</taxon>
    </lineage>
</organism>
<accession>A0A427N0Q4</accession>
<dbReference type="Proteomes" id="UP000277279">
    <property type="component" value="Unassembled WGS sequence"/>
</dbReference>
<dbReference type="RefSeq" id="WP_125845489.1">
    <property type="nucleotide sequence ID" value="NZ_JACHXH010000007.1"/>
</dbReference>
<sequence length="104" mass="11214">MCWNTSSAFTPVGFALRGRPASRKIVWTLGDAARLLINDWPCDDGEEYVAAVKACVDALSGKIAPEQFREALLRAADEAGIAALSLVPQGIGERRPDLPPMMQT</sequence>
<dbReference type="OrthoDB" id="8455244at2"/>
<reference evidence="1 2" key="1">
    <citation type="submission" date="2018-11" db="EMBL/GenBank/DDBJ databases">
        <authorList>
            <person name="Huo Y."/>
        </authorList>
    </citation>
    <scope>NUCLEOTIDE SEQUENCE [LARGE SCALE GENOMIC DNA]</scope>
    <source>
        <strain evidence="1 2">DSM 30132</strain>
    </source>
</reference>
<protein>
    <submittedName>
        <fullName evidence="1">DUF982 domain-containing protein</fullName>
    </submittedName>
</protein>